<feature type="transmembrane region" description="Helical" evidence="1">
    <location>
        <begin position="97"/>
        <end position="115"/>
    </location>
</feature>
<proteinExistence type="predicted"/>
<evidence type="ECO:0000256" key="1">
    <source>
        <dbReference type="SAM" id="Phobius"/>
    </source>
</evidence>
<keyword evidence="1" id="KW-0472">Membrane</keyword>
<feature type="transmembrane region" description="Helical" evidence="1">
    <location>
        <begin position="12"/>
        <end position="29"/>
    </location>
</feature>
<keyword evidence="1" id="KW-1133">Transmembrane helix</keyword>
<keyword evidence="3" id="KW-1185">Reference proteome</keyword>
<protein>
    <submittedName>
        <fullName evidence="2">Uncharacterized protein</fullName>
    </submittedName>
</protein>
<dbReference type="RefSeq" id="WP_193004078.1">
    <property type="nucleotide sequence ID" value="NZ_CP040449.1"/>
</dbReference>
<evidence type="ECO:0000313" key="2">
    <source>
        <dbReference type="EMBL" id="QFI54640.1"/>
    </source>
</evidence>
<feature type="transmembrane region" description="Helical" evidence="1">
    <location>
        <begin position="66"/>
        <end position="85"/>
    </location>
</feature>
<dbReference type="KEGG" id="asim:FE240_07970"/>
<feature type="transmembrane region" description="Helical" evidence="1">
    <location>
        <begin position="121"/>
        <end position="139"/>
    </location>
</feature>
<feature type="transmembrane region" description="Helical" evidence="1">
    <location>
        <begin position="151"/>
        <end position="172"/>
    </location>
</feature>
<keyword evidence="1" id="KW-0812">Transmembrane</keyword>
<dbReference type="EMBL" id="CP040449">
    <property type="protein sequence ID" value="QFI54640.1"/>
    <property type="molecule type" value="Genomic_DNA"/>
</dbReference>
<dbReference type="Proteomes" id="UP000594034">
    <property type="component" value="Chromosome"/>
</dbReference>
<feature type="transmembrane region" description="Helical" evidence="1">
    <location>
        <begin position="215"/>
        <end position="235"/>
    </location>
</feature>
<evidence type="ECO:0000313" key="3">
    <source>
        <dbReference type="Proteomes" id="UP000594034"/>
    </source>
</evidence>
<reference evidence="2 3" key="1">
    <citation type="submission" date="2019-05" db="EMBL/GenBank/DDBJ databases">
        <title>OXA-830, a novel chromosomally encoded expanded-spectrum class D beta-lactamase in Aeromonas simiae.</title>
        <authorList>
            <person name="Zhou W."/>
            <person name="Chen Q."/>
        </authorList>
    </citation>
    <scope>NUCLEOTIDE SEQUENCE [LARGE SCALE GENOMIC DNA]</scope>
    <source>
        <strain evidence="2 3">A6</strain>
    </source>
</reference>
<feature type="transmembrane region" description="Helical" evidence="1">
    <location>
        <begin position="41"/>
        <end position="60"/>
    </location>
</feature>
<sequence length="238" mass="25522">MFMQLPHWLYPMLGLMALGALVVLGLVLWRGDLCPGQRARITSQSFSIWMITALSLFLAVEAQASFWLIGIGAVAVIGGMVLAAIQSRMEGKRSIASHWLWLPALPLALYGAGLLLSQSLLLGLSQLLLLGCAFAHLILLRARHRLQAFNLLLPLGGLLGAVVGLLGLGMLTLLQHDVALLDTLVPWVLTYALVMVAGLIIWFTPLLGRRDSAPAVLSVALALLLVAQCAAGNLFHLI</sequence>
<gene>
    <name evidence="2" type="ORF">FE240_07970</name>
</gene>
<name>A0A5J6WV16_9GAMM</name>
<dbReference type="AlphaFoldDB" id="A0A5J6WV16"/>
<accession>A0A5J6WV16</accession>
<feature type="transmembrane region" description="Helical" evidence="1">
    <location>
        <begin position="184"/>
        <end position="203"/>
    </location>
</feature>
<organism evidence="2 3">
    <name type="scientific">Aeromonas simiae</name>
    <dbReference type="NCBI Taxonomy" id="218936"/>
    <lineage>
        <taxon>Bacteria</taxon>
        <taxon>Pseudomonadati</taxon>
        <taxon>Pseudomonadota</taxon>
        <taxon>Gammaproteobacteria</taxon>
        <taxon>Aeromonadales</taxon>
        <taxon>Aeromonadaceae</taxon>
        <taxon>Aeromonas</taxon>
    </lineage>
</organism>